<dbReference type="GO" id="GO:0009396">
    <property type="term" value="P:folic acid-containing compound biosynthetic process"/>
    <property type="evidence" value="ECO:0007669"/>
    <property type="project" value="TreeGrafter"/>
</dbReference>
<dbReference type="SUPFAM" id="SSF100950">
    <property type="entry name" value="NagB/RpiA/CoA transferase-like"/>
    <property type="match status" value="1"/>
</dbReference>
<dbReference type="InterPro" id="IPR037171">
    <property type="entry name" value="NagB/RpiA_transferase-like"/>
</dbReference>
<dbReference type="InterPro" id="IPR024185">
    <property type="entry name" value="FTHF_cligase-like_sf"/>
</dbReference>
<comment type="catalytic activity">
    <reaction evidence="5">
        <text>(6S)-5-formyl-5,6,7,8-tetrahydrofolate + ATP = (6R)-5,10-methenyltetrahydrofolate + ADP + phosphate</text>
        <dbReference type="Rhea" id="RHEA:10488"/>
        <dbReference type="ChEBI" id="CHEBI:30616"/>
        <dbReference type="ChEBI" id="CHEBI:43474"/>
        <dbReference type="ChEBI" id="CHEBI:57455"/>
        <dbReference type="ChEBI" id="CHEBI:57457"/>
        <dbReference type="ChEBI" id="CHEBI:456216"/>
        <dbReference type="EC" id="6.3.3.2"/>
    </reaction>
</comment>
<keyword evidence="5" id="KW-0479">Metal-binding</keyword>
<dbReference type="PANTHER" id="PTHR23407:SF1">
    <property type="entry name" value="5-FORMYLTETRAHYDROFOLATE CYCLO-LIGASE"/>
    <property type="match status" value="1"/>
</dbReference>
<keyword evidence="5" id="KW-0460">Magnesium</keyword>
<evidence type="ECO:0000313" key="7">
    <source>
        <dbReference type="Proteomes" id="UP000326202"/>
    </source>
</evidence>
<dbReference type="Gene3D" id="3.40.50.10420">
    <property type="entry name" value="NagB/RpiA/CoA transferase-like"/>
    <property type="match status" value="1"/>
</dbReference>
<keyword evidence="6" id="KW-0436">Ligase</keyword>
<dbReference type="EMBL" id="CP042906">
    <property type="protein sequence ID" value="QEX17895.1"/>
    <property type="molecule type" value="Genomic_DNA"/>
</dbReference>
<dbReference type="RefSeq" id="WP_151178109.1">
    <property type="nucleotide sequence ID" value="NZ_CP042906.1"/>
</dbReference>
<reference evidence="6 7" key="1">
    <citation type="submission" date="2019-08" db="EMBL/GenBank/DDBJ databases">
        <title>Hyperibacter terrae gen. nov., sp. nov. and Hyperibacter viscosus sp. nov., two new members in the family Rhodospirillaceae isolated from the rhizosphere of Hypericum perforatum.</title>
        <authorList>
            <person name="Noviana Z."/>
        </authorList>
    </citation>
    <scope>NUCLEOTIDE SEQUENCE [LARGE SCALE GENOMIC DNA]</scope>
    <source>
        <strain evidence="6 7">R5913</strain>
    </source>
</reference>
<name>A0A5J6MMX3_9PROT</name>
<dbReference type="GO" id="GO:0046872">
    <property type="term" value="F:metal ion binding"/>
    <property type="evidence" value="ECO:0007669"/>
    <property type="project" value="UniProtKB-KW"/>
</dbReference>
<dbReference type="GO" id="GO:0030272">
    <property type="term" value="F:5-formyltetrahydrofolate cyclo-ligase activity"/>
    <property type="evidence" value="ECO:0007669"/>
    <property type="project" value="UniProtKB-EC"/>
</dbReference>
<dbReference type="GO" id="GO:0035999">
    <property type="term" value="P:tetrahydrofolate interconversion"/>
    <property type="evidence" value="ECO:0007669"/>
    <property type="project" value="TreeGrafter"/>
</dbReference>
<dbReference type="PIRSF" id="PIRSF006806">
    <property type="entry name" value="FTHF_cligase"/>
    <property type="match status" value="1"/>
</dbReference>
<protein>
    <recommendedName>
        <fullName evidence="5">5-formyltetrahydrofolate cyclo-ligase</fullName>
        <ecNumber evidence="5">6.3.3.2</ecNumber>
    </recommendedName>
</protein>
<comment type="similarity">
    <text evidence="1 5">Belongs to the 5-formyltetrahydrofolate cyclo-ligase family.</text>
</comment>
<dbReference type="EC" id="6.3.3.2" evidence="5"/>
<feature type="binding site" evidence="4">
    <location>
        <position position="65"/>
    </location>
    <ligand>
        <name>substrate</name>
    </ligand>
</feature>
<evidence type="ECO:0000256" key="2">
    <source>
        <dbReference type="ARBA" id="ARBA00022741"/>
    </source>
</evidence>
<dbReference type="PANTHER" id="PTHR23407">
    <property type="entry name" value="ATPASE INHIBITOR/5-FORMYLTETRAHYDROFOLATE CYCLO-LIGASE"/>
    <property type="match status" value="1"/>
</dbReference>
<evidence type="ECO:0000256" key="4">
    <source>
        <dbReference type="PIRSR" id="PIRSR006806-1"/>
    </source>
</evidence>
<comment type="cofactor">
    <cofactor evidence="5">
        <name>Mg(2+)</name>
        <dbReference type="ChEBI" id="CHEBI:18420"/>
    </cofactor>
</comment>
<dbReference type="GO" id="GO:0005524">
    <property type="term" value="F:ATP binding"/>
    <property type="evidence" value="ECO:0007669"/>
    <property type="project" value="UniProtKB-KW"/>
</dbReference>
<dbReference type="Proteomes" id="UP000326202">
    <property type="component" value="Chromosome"/>
</dbReference>
<dbReference type="KEGG" id="htq:FRZ44_31980"/>
<dbReference type="OrthoDB" id="9801938at2"/>
<proteinExistence type="inferred from homology"/>
<dbReference type="NCBIfam" id="TIGR02727">
    <property type="entry name" value="MTHFS_bact"/>
    <property type="match status" value="1"/>
</dbReference>
<dbReference type="AlphaFoldDB" id="A0A5J6MMX3"/>
<evidence type="ECO:0000256" key="3">
    <source>
        <dbReference type="ARBA" id="ARBA00022840"/>
    </source>
</evidence>
<organism evidence="6 7">
    <name type="scientific">Hypericibacter terrae</name>
    <dbReference type="NCBI Taxonomy" id="2602015"/>
    <lineage>
        <taxon>Bacteria</taxon>
        <taxon>Pseudomonadati</taxon>
        <taxon>Pseudomonadota</taxon>
        <taxon>Alphaproteobacteria</taxon>
        <taxon>Rhodospirillales</taxon>
        <taxon>Dongiaceae</taxon>
        <taxon>Hypericibacter</taxon>
    </lineage>
</organism>
<keyword evidence="7" id="KW-1185">Reference proteome</keyword>
<evidence type="ECO:0000256" key="5">
    <source>
        <dbReference type="RuleBase" id="RU361279"/>
    </source>
</evidence>
<sequence>MSQAKMSWDEVRPWRKLERERLIAARVATVQEIRARWTRAIIETLEPILRESEGPISFYWPFRGEPDLRPLMRTLDGEGFTLALPVVVEPKTPLVFRPWRPGSKMELGVWNIPIPAAKEEVVPRLLLAPVVGFTPDFYRLGYGGGYFDRTLAKLGAGHAAIGIGFEMGRLETIHPQPHDIKMRQVVTEKGVVGARRRPGA</sequence>
<evidence type="ECO:0000256" key="1">
    <source>
        <dbReference type="ARBA" id="ARBA00010638"/>
    </source>
</evidence>
<keyword evidence="3 5" id="KW-0067">ATP-binding</keyword>
<gene>
    <name evidence="6" type="ORF">FRZ44_31980</name>
</gene>
<keyword evidence="2 5" id="KW-0547">Nucleotide-binding</keyword>
<dbReference type="InterPro" id="IPR002698">
    <property type="entry name" value="FTHF_cligase"/>
</dbReference>
<dbReference type="Pfam" id="PF01812">
    <property type="entry name" value="5-FTHF_cyc-lig"/>
    <property type="match status" value="1"/>
</dbReference>
<evidence type="ECO:0000313" key="6">
    <source>
        <dbReference type="EMBL" id="QEX17895.1"/>
    </source>
</evidence>
<accession>A0A5J6MMX3</accession>